<dbReference type="InterPro" id="IPR051920">
    <property type="entry name" value="MPT_Adenylyltrnsfr/MoaC-Rel"/>
</dbReference>
<dbReference type="GO" id="GO:0061598">
    <property type="term" value="F:molybdopterin adenylyltransferase activity"/>
    <property type="evidence" value="ECO:0000318"/>
    <property type="project" value="GO_Central"/>
</dbReference>
<dbReference type="GO" id="GO:0006777">
    <property type="term" value="P:Mo-molybdopterin cofactor biosynthetic process"/>
    <property type="evidence" value="ECO:0007669"/>
    <property type="project" value="UniProtKB-KW"/>
</dbReference>
<dbReference type="WormBase" id="CBG18951">
    <property type="protein sequence ID" value="CBP38891"/>
    <property type="gene ID" value="WBGene00038247"/>
    <property type="gene designation" value="Cbr-moc-2"/>
</dbReference>
<protein>
    <recommendedName>
        <fullName evidence="3">molybdopterin molybdotransferase</fullName>
        <ecNumber evidence="3">2.10.1.1</ecNumber>
    </recommendedName>
</protein>
<dbReference type="FunCoup" id="A8XUF1">
    <property type="interactions" value="1"/>
</dbReference>
<dbReference type="NCBIfam" id="TIGR00177">
    <property type="entry name" value="molyb_syn"/>
    <property type="match status" value="1"/>
</dbReference>
<dbReference type="PROSITE" id="PS01078">
    <property type="entry name" value="MOCF_BIOSYNTHESIS_1"/>
    <property type="match status" value="1"/>
</dbReference>
<reference evidence="6 7" key="2">
    <citation type="journal article" date="2011" name="PLoS Genet.">
        <title>Caenorhabditis briggsae recombinant inbred line genotypes reveal inter-strain incompatibility and the evolution of recombination.</title>
        <authorList>
            <person name="Ross J.A."/>
            <person name="Koboldt D.C."/>
            <person name="Staisch J.E."/>
            <person name="Chamberlin H.M."/>
            <person name="Gupta B.P."/>
            <person name="Miller R.D."/>
            <person name="Baird S.E."/>
            <person name="Haag E.S."/>
        </authorList>
    </citation>
    <scope>NUCLEOTIDE SEQUENCE [LARGE SCALE GENOMIC DNA]</scope>
    <source>
        <strain evidence="6 7">AF16</strain>
    </source>
</reference>
<dbReference type="GO" id="GO:0032324">
    <property type="term" value="P:molybdopterin cofactor biosynthetic process"/>
    <property type="evidence" value="ECO:0000318"/>
    <property type="project" value="GO_Central"/>
</dbReference>
<sequence length="170" mass="18318">MNANFKIISVSDSSHAGTRVDESGPKLVELVDKSLKVNATVNVGSPTVVPDDVKEIRKALLEKCKNSDVIITTGGTGFSKRDVTPEATLEVIERRCNGMEIAMHTGSLKVTPMAALSRAIVGIRGGTLIINMPGSVKAVKECWEILEPVLNHALDLLKDTDDGSQHQRMK</sequence>
<evidence type="ECO:0000313" key="8">
    <source>
        <dbReference type="WormBase" id="CBG18951"/>
    </source>
</evidence>
<feature type="domain" description="MoaB/Mog" evidence="5">
    <location>
        <begin position="6"/>
        <end position="153"/>
    </location>
</feature>
<dbReference type="Proteomes" id="UP000008549">
    <property type="component" value="Unassembled WGS sequence"/>
</dbReference>
<evidence type="ECO:0000256" key="1">
    <source>
        <dbReference type="ARBA" id="ARBA00005046"/>
    </source>
</evidence>
<comment type="pathway">
    <text evidence="1">Cofactor biosynthesis; molybdopterin biosynthesis.</text>
</comment>
<proteinExistence type="inferred from homology"/>
<gene>
    <name evidence="8" type="primary">moc-2</name>
    <name evidence="6" type="synonym">Cbr-moc-2</name>
    <name evidence="8" type="ORF">CBG18951</name>
    <name evidence="6" type="ORF">CBG_18951</name>
</gene>
<dbReference type="SUPFAM" id="SSF53218">
    <property type="entry name" value="Molybdenum cofactor biosynthesis proteins"/>
    <property type="match status" value="1"/>
</dbReference>
<dbReference type="HOGENOM" id="CLU_077358_1_1_1"/>
<dbReference type="STRING" id="6238.A8XUF1"/>
<dbReference type="PANTHER" id="PTHR43764:SF1">
    <property type="entry name" value="MOLYBDOPTERIN MOLYBDOTRANSFERASE"/>
    <property type="match status" value="1"/>
</dbReference>
<dbReference type="InterPro" id="IPR001453">
    <property type="entry name" value="MoaB/Mog_dom"/>
</dbReference>
<keyword evidence="7" id="KW-1185">Reference proteome</keyword>
<dbReference type="EMBL" id="HE601047">
    <property type="protein sequence ID" value="CAP36276.2"/>
    <property type="molecule type" value="Genomic_DNA"/>
</dbReference>
<evidence type="ECO:0000259" key="5">
    <source>
        <dbReference type="SMART" id="SM00852"/>
    </source>
</evidence>
<dbReference type="GO" id="GO:0061599">
    <property type="term" value="F:molybdopterin molybdotransferase activity"/>
    <property type="evidence" value="ECO:0007669"/>
    <property type="project" value="UniProtKB-EC"/>
</dbReference>
<dbReference type="eggNOG" id="KOG2371">
    <property type="taxonomic scope" value="Eukaryota"/>
</dbReference>
<evidence type="ECO:0000256" key="4">
    <source>
        <dbReference type="ARBA" id="ARBA00023150"/>
    </source>
</evidence>
<dbReference type="Gene3D" id="3.40.980.10">
    <property type="entry name" value="MoaB/Mog-like domain"/>
    <property type="match status" value="1"/>
</dbReference>
<dbReference type="PANTHER" id="PTHR43764">
    <property type="entry name" value="MOLYBDENUM COFACTOR BIOSYNTHESIS"/>
    <property type="match status" value="1"/>
</dbReference>
<keyword evidence="4" id="KW-0501">Molybdenum cofactor biosynthesis</keyword>
<dbReference type="EC" id="2.10.1.1" evidence="3"/>
<dbReference type="CDD" id="cd00886">
    <property type="entry name" value="MogA_MoaB"/>
    <property type="match status" value="1"/>
</dbReference>
<organism evidence="6 7">
    <name type="scientific">Caenorhabditis briggsae</name>
    <dbReference type="NCBI Taxonomy" id="6238"/>
    <lineage>
        <taxon>Eukaryota</taxon>
        <taxon>Metazoa</taxon>
        <taxon>Ecdysozoa</taxon>
        <taxon>Nematoda</taxon>
        <taxon>Chromadorea</taxon>
        <taxon>Rhabditida</taxon>
        <taxon>Rhabditina</taxon>
        <taxon>Rhabditomorpha</taxon>
        <taxon>Rhabditoidea</taxon>
        <taxon>Rhabditidae</taxon>
        <taxon>Peloderinae</taxon>
        <taxon>Caenorhabditis</taxon>
    </lineage>
</organism>
<dbReference type="GO" id="GO:0005829">
    <property type="term" value="C:cytosol"/>
    <property type="evidence" value="ECO:0000318"/>
    <property type="project" value="GO_Central"/>
</dbReference>
<dbReference type="InterPro" id="IPR036425">
    <property type="entry name" value="MoaB/Mog-like_dom_sf"/>
</dbReference>
<evidence type="ECO:0000313" key="6">
    <source>
        <dbReference type="EMBL" id="CAP36276.2"/>
    </source>
</evidence>
<dbReference type="Pfam" id="PF00994">
    <property type="entry name" value="MoCF_biosynth"/>
    <property type="match status" value="1"/>
</dbReference>
<dbReference type="OMA" id="PYIETNA"/>
<dbReference type="AlphaFoldDB" id="A8XUF1"/>
<comment type="similarity">
    <text evidence="2">In the N-terminal section; belongs to the MoaB/Mog family.</text>
</comment>
<evidence type="ECO:0000256" key="3">
    <source>
        <dbReference type="ARBA" id="ARBA00013269"/>
    </source>
</evidence>
<reference evidence="6 7" key="1">
    <citation type="journal article" date="2003" name="PLoS Biol.">
        <title>The genome sequence of Caenorhabditis briggsae: a platform for comparative genomics.</title>
        <authorList>
            <person name="Stein L.D."/>
            <person name="Bao Z."/>
            <person name="Blasiar D."/>
            <person name="Blumenthal T."/>
            <person name="Brent M.R."/>
            <person name="Chen N."/>
            <person name="Chinwalla A."/>
            <person name="Clarke L."/>
            <person name="Clee C."/>
            <person name="Coghlan A."/>
            <person name="Coulson A."/>
            <person name="D'Eustachio P."/>
            <person name="Fitch D.H."/>
            <person name="Fulton L.A."/>
            <person name="Fulton R.E."/>
            <person name="Griffiths-Jones S."/>
            <person name="Harris T.W."/>
            <person name="Hillier L.W."/>
            <person name="Kamath R."/>
            <person name="Kuwabara P.E."/>
            <person name="Mardis E.R."/>
            <person name="Marra M.A."/>
            <person name="Miner T.L."/>
            <person name="Minx P."/>
            <person name="Mullikin J.C."/>
            <person name="Plumb R.W."/>
            <person name="Rogers J."/>
            <person name="Schein J.E."/>
            <person name="Sohrmann M."/>
            <person name="Spieth J."/>
            <person name="Stajich J.E."/>
            <person name="Wei C."/>
            <person name="Willey D."/>
            <person name="Wilson R.K."/>
            <person name="Durbin R."/>
            <person name="Waterston R.H."/>
        </authorList>
    </citation>
    <scope>NUCLEOTIDE SEQUENCE [LARGE SCALE GENOMIC DNA]</scope>
    <source>
        <strain evidence="6 7">AF16</strain>
    </source>
</reference>
<evidence type="ECO:0000313" key="7">
    <source>
        <dbReference type="Proteomes" id="UP000008549"/>
    </source>
</evidence>
<dbReference type="SMART" id="SM00852">
    <property type="entry name" value="MoCF_biosynth"/>
    <property type="match status" value="1"/>
</dbReference>
<accession>A8XUF1</accession>
<dbReference type="InParanoid" id="A8XUF1"/>
<evidence type="ECO:0000256" key="2">
    <source>
        <dbReference type="ARBA" id="ARBA00007589"/>
    </source>
</evidence>
<name>A8XUF1_CAEBR</name>
<dbReference type="InterPro" id="IPR008284">
    <property type="entry name" value="MoCF_biosynth_CS"/>
</dbReference>